<dbReference type="EMBL" id="JH993000">
    <property type="protein sequence ID" value="EKX45309.1"/>
    <property type="molecule type" value="Genomic_DNA"/>
</dbReference>
<gene>
    <name evidence="1" type="ORF">GUITHDRAFT_108948</name>
</gene>
<evidence type="ECO:0000313" key="2">
    <source>
        <dbReference type="EnsemblProtists" id="EKX45309"/>
    </source>
</evidence>
<proteinExistence type="predicted"/>
<dbReference type="AlphaFoldDB" id="L1JB34"/>
<dbReference type="KEGG" id="gtt:GUITHDRAFT_108948"/>
<evidence type="ECO:0000313" key="3">
    <source>
        <dbReference type="Proteomes" id="UP000011087"/>
    </source>
</evidence>
<evidence type="ECO:0000313" key="1">
    <source>
        <dbReference type="EMBL" id="EKX45309.1"/>
    </source>
</evidence>
<name>L1JB34_GUITC</name>
<protein>
    <submittedName>
        <fullName evidence="1 2">Uncharacterized protein</fullName>
    </submittedName>
</protein>
<dbReference type="Proteomes" id="UP000011087">
    <property type="component" value="Unassembled WGS sequence"/>
</dbReference>
<accession>L1JB34</accession>
<reference evidence="3" key="2">
    <citation type="submission" date="2012-11" db="EMBL/GenBank/DDBJ databases">
        <authorList>
            <person name="Kuo A."/>
            <person name="Curtis B.A."/>
            <person name="Tanifuji G."/>
            <person name="Burki F."/>
            <person name="Gruber A."/>
            <person name="Irimia M."/>
            <person name="Maruyama S."/>
            <person name="Arias M.C."/>
            <person name="Ball S.G."/>
            <person name="Gile G.H."/>
            <person name="Hirakawa Y."/>
            <person name="Hopkins J.F."/>
            <person name="Rensing S.A."/>
            <person name="Schmutz J."/>
            <person name="Symeonidi A."/>
            <person name="Elias M."/>
            <person name="Eveleigh R.J."/>
            <person name="Herman E.K."/>
            <person name="Klute M.J."/>
            <person name="Nakayama T."/>
            <person name="Obornik M."/>
            <person name="Reyes-Prieto A."/>
            <person name="Armbrust E.V."/>
            <person name="Aves S.J."/>
            <person name="Beiko R.G."/>
            <person name="Coutinho P."/>
            <person name="Dacks J.B."/>
            <person name="Durnford D.G."/>
            <person name="Fast N.M."/>
            <person name="Green B.R."/>
            <person name="Grisdale C."/>
            <person name="Hempe F."/>
            <person name="Henrissat B."/>
            <person name="Hoppner M.P."/>
            <person name="Ishida K.-I."/>
            <person name="Kim E."/>
            <person name="Koreny L."/>
            <person name="Kroth P.G."/>
            <person name="Liu Y."/>
            <person name="Malik S.-B."/>
            <person name="Maier U.G."/>
            <person name="McRose D."/>
            <person name="Mock T."/>
            <person name="Neilson J.A."/>
            <person name="Onodera N.T."/>
            <person name="Poole A.M."/>
            <person name="Pritham E.J."/>
            <person name="Richards T.A."/>
            <person name="Rocap G."/>
            <person name="Roy S.W."/>
            <person name="Sarai C."/>
            <person name="Schaack S."/>
            <person name="Shirato S."/>
            <person name="Slamovits C.H."/>
            <person name="Spencer D.F."/>
            <person name="Suzuki S."/>
            <person name="Worden A.Z."/>
            <person name="Zauner S."/>
            <person name="Barry K."/>
            <person name="Bell C."/>
            <person name="Bharti A.K."/>
            <person name="Crow J.A."/>
            <person name="Grimwood J."/>
            <person name="Kramer R."/>
            <person name="Lindquist E."/>
            <person name="Lucas S."/>
            <person name="Salamov A."/>
            <person name="McFadden G.I."/>
            <person name="Lane C.E."/>
            <person name="Keeling P.J."/>
            <person name="Gray M.W."/>
            <person name="Grigoriev I.V."/>
            <person name="Archibald J.M."/>
        </authorList>
    </citation>
    <scope>NUCLEOTIDE SEQUENCE</scope>
    <source>
        <strain evidence="3">CCMP2712</strain>
    </source>
</reference>
<dbReference type="RefSeq" id="XP_005832289.1">
    <property type="nucleotide sequence ID" value="XM_005832232.1"/>
</dbReference>
<organism evidence="1">
    <name type="scientific">Guillardia theta (strain CCMP2712)</name>
    <name type="common">Cryptophyte</name>
    <dbReference type="NCBI Taxonomy" id="905079"/>
    <lineage>
        <taxon>Eukaryota</taxon>
        <taxon>Cryptophyceae</taxon>
        <taxon>Pyrenomonadales</taxon>
        <taxon>Geminigeraceae</taxon>
        <taxon>Guillardia</taxon>
    </lineage>
</organism>
<dbReference type="GeneID" id="17301854"/>
<reference evidence="1 3" key="1">
    <citation type="journal article" date="2012" name="Nature">
        <title>Algal genomes reveal evolutionary mosaicism and the fate of nucleomorphs.</title>
        <authorList>
            <consortium name="DOE Joint Genome Institute"/>
            <person name="Curtis B.A."/>
            <person name="Tanifuji G."/>
            <person name="Burki F."/>
            <person name="Gruber A."/>
            <person name="Irimia M."/>
            <person name="Maruyama S."/>
            <person name="Arias M.C."/>
            <person name="Ball S.G."/>
            <person name="Gile G.H."/>
            <person name="Hirakawa Y."/>
            <person name="Hopkins J.F."/>
            <person name="Kuo A."/>
            <person name="Rensing S.A."/>
            <person name="Schmutz J."/>
            <person name="Symeonidi A."/>
            <person name="Elias M."/>
            <person name="Eveleigh R.J."/>
            <person name="Herman E.K."/>
            <person name="Klute M.J."/>
            <person name="Nakayama T."/>
            <person name="Obornik M."/>
            <person name="Reyes-Prieto A."/>
            <person name="Armbrust E.V."/>
            <person name="Aves S.J."/>
            <person name="Beiko R.G."/>
            <person name="Coutinho P."/>
            <person name="Dacks J.B."/>
            <person name="Durnford D.G."/>
            <person name="Fast N.M."/>
            <person name="Green B.R."/>
            <person name="Grisdale C.J."/>
            <person name="Hempel F."/>
            <person name="Henrissat B."/>
            <person name="Hoppner M.P."/>
            <person name="Ishida K."/>
            <person name="Kim E."/>
            <person name="Koreny L."/>
            <person name="Kroth P.G."/>
            <person name="Liu Y."/>
            <person name="Malik S.B."/>
            <person name="Maier U.G."/>
            <person name="McRose D."/>
            <person name="Mock T."/>
            <person name="Neilson J.A."/>
            <person name="Onodera N.T."/>
            <person name="Poole A.M."/>
            <person name="Pritham E.J."/>
            <person name="Richards T.A."/>
            <person name="Rocap G."/>
            <person name="Roy S.W."/>
            <person name="Sarai C."/>
            <person name="Schaack S."/>
            <person name="Shirato S."/>
            <person name="Slamovits C.H."/>
            <person name="Spencer D.F."/>
            <person name="Suzuki S."/>
            <person name="Worden A.Z."/>
            <person name="Zauner S."/>
            <person name="Barry K."/>
            <person name="Bell C."/>
            <person name="Bharti A.K."/>
            <person name="Crow J.A."/>
            <person name="Grimwood J."/>
            <person name="Kramer R."/>
            <person name="Lindquist E."/>
            <person name="Lucas S."/>
            <person name="Salamov A."/>
            <person name="McFadden G.I."/>
            <person name="Lane C.E."/>
            <person name="Keeling P.J."/>
            <person name="Gray M.W."/>
            <person name="Grigoriev I.V."/>
            <person name="Archibald J.M."/>
        </authorList>
    </citation>
    <scope>NUCLEOTIDE SEQUENCE</scope>
    <source>
        <strain evidence="1 3">CCMP2712</strain>
    </source>
</reference>
<dbReference type="PaxDb" id="55529-EKX45309"/>
<keyword evidence="3" id="KW-1185">Reference proteome</keyword>
<dbReference type="HOGENOM" id="CLU_1285437_0_0_1"/>
<dbReference type="EnsemblProtists" id="EKX45309">
    <property type="protein sequence ID" value="EKX45309"/>
    <property type="gene ID" value="GUITHDRAFT_108948"/>
</dbReference>
<sequence length="215" mass="25048">MQFHVNIMGNIQRRNLAEPLDLPNNATLEGMERMRREMNLRARVFRTMIDRKALNEPQASIVVQGMLCVVANCSRFRVYLAEQTRMAVPFKIITTLFKRFTVSNESARWFKTTCTRLLYSLGRDIDTCIDNGDKHYLRNYAISFYRFAVAFDKAMFVLRDPCEQFFFIYIFRVMQRAHRNITEKDEMGNDFHTLIVLVVGAVVAGIVPSKAGIWL</sequence>
<reference evidence="2" key="3">
    <citation type="submission" date="2016-03" db="UniProtKB">
        <authorList>
            <consortium name="EnsemblProtists"/>
        </authorList>
    </citation>
    <scope>IDENTIFICATION</scope>
</reference>